<evidence type="ECO:0000256" key="2">
    <source>
        <dbReference type="ARBA" id="ARBA00022737"/>
    </source>
</evidence>
<keyword evidence="2" id="KW-0677">Repeat</keyword>
<dbReference type="PANTHER" id="PTHR45712:SF22">
    <property type="entry name" value="INSULIN-LIKE GROWTH FACTOR-BINDING PROTEIN COMPLEX ACID LABILE SUBUNIT"/>
    <property type="match status" value="1"/>
</dbReference>
<name>A0ABN9MND9_9NEOB</name>
<evidence type="ECO:0000313" key="3">
    <source>
        <dbReference type="EMBL" id="CAJ0966922.1"/>
    </source>
</evidence>
<dbReference type="Pfam" id="PF00560">
    <property type="entry name" value="LRR_1"/>
    <property type="match status" value="1"/>
</dbReference>
<proteinExistence type="predicted"/>
<organism evidence="3 4">
    <name type="scientific">Ranitomeya imitator</name>
    <name type="common">mimic poison frog</name>
    <dbReference type="NCBI Taxonomy" id="111125"/>
    <lineage>
        <taxon>Eukaryota</taxon>
        <taxon>Metazoa</taxon>
        <taxon>Chordata</taxon>
        <taxon>Craniata</taxon>
        <taxon>Vertebrata</taxon>
        <taxon>Euteleostomi</taxon>
        <taxon>Amphibia</taxon>
        <taxon>Batrachia</taxon>
        <taxon>Anura</taxon>
        <taxon>Neobatrachia</taxon>
        <taxon>Hyloidea</taxon>
        <taxon>Dendrobatidae</taxon>
        <taxon>Dendrobatinae</taxon>
        <taxon>Ranitomeya</taxon>
    </lineage>
</organism>
<dbReference type="InterPro" id="IPR003591">
    <property type="entry name" value="Leu-rich_rpt_typical-subtyp"/>
</dbReference>
<gene>
    <name evidence="3" type="ORF">RIMI_LOCUS21824177</name>
</gene>
<dbReference type="SMART" id="SM00369">
    <property type="entry name" value="LRR_TYP"/>
    <property type="match status" value="14"/>
</dbReference>
<dbReference type="Pfam" id="PF13855">
    <property type="entry name" value="LRR_8"/>
    <property type="match status" value="5"/>
</dbReference>
<keyword evidence="1" id="KW-0433">Leucine-rich repeat</keyword>
<dbReference type="EMBL" id="CAUEEQ010077913">
    <property type="protein sequence ID" value="CAJ0966922.1"/>
    <property type="molecule type" value="Genomic_DNA"/>
</dbReference>
<keyword evidence="4" id="KW-1185">Reference proteome</keyword>
<dbReference type="Gene3D" id="3.80.10.10">
    <property type="entry name" value="Ribonuclease Inhibitor"/>
    <property type="match status" value="4"/>
</dbReference>
<dbReference type="SUPFAM" id="SSF52058">
    <property type="entry name" value="L domain-like"/>
    <property type="match status" value="2"/>
</dbReference>
<dbReference type="Pfam" id="PF13516">
    <property type="entry name" value="LRR_6"/>
    <property type="match status" value="1"/>
</dbReference>
<evidence type="ECO:0000313" key="4">
    <source>
        <dbReference type="Proteomes" id="UP001176940"/>
    </source>
</evidence>
<dbReference type="InterPro" id="IPR050333">
    <property type="entry name" value="SLRP"/>
</dbReference>
<dbReference type="InterPro" id="IPR032675">
    <property type="entry name" value="LRR_dom_sf"/>
</dbReference>
<dbReference type="InterPro" id="IPR001611">
    <property type="entry name" value="Leu-rich_rpt"/>
</dbReference>
<reference evidence="3" key="1">
    <citation type="submission" date="2023-07" db="EMBL/GenBank/DDBJ databases">
        <authorList>
            <person name="Stuckert A."/>
        </authorList>
    </citation>
    <scope>NUCLEOTIDE SEQUENCE</scope>
</reference>
<dbReference type="Proteomes" id="UP001176940">
    <property type="component" value="Unassembled WGS sequence"/>
</dbReference>
<comment type="caution">
    <text evidence="3">The sequence shown here is derived from an EMBL/GenBank/DDBJ whole genome shotgun (WGS) entry which is preliminary data.</text>
</comment>
<accession>A0ABN9MND9</accession>
<dbReference type="PANTHER" id="PTHR45712">
    <property type="entry name" value="AGAP008170-PA"/>
    <property type="match status" value="1"/>
</dbReference>
<dbReference type="PRINTS" id="PR00019">
    <property type="entry name" value="LEURICHRPT"/>
</dbReference>
<sequence>MGQASANIFRSALQIIEGTCTDNRHYSITEIQFKTDTRRSEGPARKLTNYEEKGRHESMVTRVNIGLRKRGPALSYPMFTLVTSEDIAGSIKNNLYMFGVYELVMTWRIILAGIMILRSVVLLIVTVSSSHSLQAAKYQNIYSSNGLGLVSVPSVPPDTQVLSLSFNQISSVSPDSFQNLLQLKVLNLGAQITNGSFFVEKSAFQNVPNLTALDLGSNRNLRLHPDSFQGLSRLETLLLDHCGLNESILESGFLSELTSLKMLDLSYNNLHRLQPHSCFLGLHSLSYIILKLNKIGDLCGDALQNLRGRRLELLDLSSNPLQVPKPSMCHNPFRNITLGTLDISSMPWNAEKVENFFKIISGTQVKHVQMRNTAALGSGYHFSNLKNPDKNTFSGLRLSNVYILDISRSYISELPSDIFSVFPNLLSLDLSSSQINHISPGAFSGLSQLISLNMSGNLIGEITRSSFSSLSSSPLMTLDLSSNHIGVIQYQALNGLVSLDSLSLRDNALTEIPLVELPSLQFVLLKQNRISSPIGLTSFCPNCTFVDLSSNRLTDLRSLWEILKLRSLKQLLLGSNELSWCSPNTTKLFNSSLLYLDLSDNDLGQVWNNGQCSDIFIPLASLETLNLAKNHIFSLPESLFSELKSLQTLDLSRNNLRLIHQDLFTDLRTLKSLNIGGNNLVTLSSSSFTPLVSLQSLDLSDVSPICTCALNEFWHWIISTKVTVKVNNSDEISCLRLFPPVREIPMVIYFNEC</sequence>
<evidence type="ECO:0000256" key="1">
    <source>
        <dbReference type="ARBA" id="ARBA00022614"/>
    </source>
</evidence>
<protein>
    <submittedName>
        <fullName evidence="3">Uncharacterized protein</fullName>
    </submittedName>
</protein>
<dbReference type="PROSITE" id="PS51450">
    <property type="entry name" value="LRR"/>
    <property type="match status" value="2"/>
</dbReference>